<feature type="compositionally biased region" description="Low complexity" evidence="1">
    <location>
        <begin position="154"/>
        <end position="169"/>
    </location>
</feature>
<keyword evidence="3" id="KW-1185">Reference proteome</keyword>
<proteinExistence type="predicted"/>
<name>A0AAD9K873_RIDPI</name>
<reference evidence="2" key="1">
    <citation type="journal article" date="2023" name="Mol. Biol. Evol.">
        <title>Third-Generation Sequencing Reveals the Adaptive Role of the Epigenome in Three Deep-Sea Polychaetes.</title>
        <authorList>
            <person name="Perez M."/>
            <person name="Aroh O."/>
            <person name="Sun Y."/>
            <person name="Lan Y."/>
            <person name="Juniper S.K."/>
            <person name="Young C.R."/>
            <person name="Angers B."/>
            <person name="Qian P.Y."/>
        </authorList>
    </citation>
    <scope>NUCLEOTIDE SEQUENCE</scope>
    <source>
        <strain evidence="2">R07B-5</strain>
    </source>
</reference>
<dbReference type="Proteomes" id="UP001209878">
    <property type="component" value="Unassembled WGS sequence"/>
</dbReference>
<dbReference type="PANTHER" id="PTHR23261">
    <property type="entry name" value="GROUNDHOG-RELATED"/>
    <property type="match status" value="1"/>
</dbReference>
<dbReference type="EMBL" id="JAODUO010001303">
    <property type="protein sequence ID" value="KAK2166759.1"/>
    <property type="molecule type" value="Genomic_DNA"/>
</dbReference>
<dbReference type="InterPro" id="IPR052886">
    <property type="entry name" value="LCS_TC/CRSF"/>
</dbReference>
<organism evidence="2 3">
    <name type="scientific">Ridgeia piscesae</name>
    <name type="common">Tubeworm</name>
    <dbReference type="NCBI Taxonomy" id="27915"/>
    <lineage>
        <taxon>Eukaryota</taxon>
        <taxon>Metazoa</taxon>
        <taxon>Spiralia</taxon>
        <taxon>Lophotrochozoa</taxon>
        <taxon>Annelida</taxon>
        <taxon>Polychaeta</taxon>
        <taxon>Sedentaria</taxon>
        <taxon>Canalipalpata</taxon>
        <taxon>Sabellida</taxon>
        <taxon>Siboglinidae</taxon>
        <taxon>Ridgeia</taxon>
    </lineage>
</organism>
<sequence>MVTHQVKKSCLLKKRPFWLATDISALQQQHQQLQQETPKLGSKPQLQTTQTVTNKFNTPSSATTAAVASTPNVLQKTNNLQQQQQQQQQQHQLHQQSSLGHSDVVQTVKVANTTTLSRSFGSLLSNLNKSVNTAFNSIISFQQPDLAPGFRSPQQQQQQQQHMQQQHQQAPSPAVARSSVGYPPAGQRFSPAFARSPVESRSPSPGHGIGFSAAVSNICDQAHSIAERDRHTNTMARIACTTTRRCGVFPELFEAGCVSSFDDENDRRDRRATRQSRCCCRFHFRCRRCNTTTSPSPPPPQPPPPPTTTTITTTTTTTTTTISTTTTTTM</sequence>
<feature type="compositionally biased region" description="Low complexity" evidence="1">
    <location>
        <begin position="308"/>
        <end position="330"/>
    </location>
</feature>
<feature type="region of interest" description="Disordered" evidence="1">
    <location>
        <begin position="291"/>
        <end position="330"/>
    </location>
</feature>
<evidence type="ECO:0000313" key="3">
    <source>
        <dbReference type="Proteomes" id="UP001209878"/>
    </source>
</evidence>
<feature type="compositionally biased region" description="Pro residues" evidence="1">
    <location>
        <begin position="295"/>
        <end position="307"/>
    </location>
</feature>
<dbReference type="AlphaFoldDB" id="A0AAD9K873"/>
<evidence type="ECO:0000256" key="1">
    <source>
        <dbReference type="SAM" id="MobiDB-lite"/>
    </source>
</evidence>
<accession>A0AAD9K873</accession>
<protein>
    <submittedName>
        <fullName evidence="2">Uncharacterized protein</fullName>
    </submittedName>
</protein>
<evidence type="ECO:0000313" key="2">
    <source>
        <dbReference type="EMBL" id="KAK2166759.1"/>
    </source>
</evidence>
<dbReference type="PANTHER" id="PTHR23261:SF77">
    <property type="entry name" value="GROUND-LIKE DOMAIN-CONTAINING PROTEIN"/>
    <property type="match status" value="1"/>
</dbReference>
<feature type="region of interest" description="Disordered" evidence="1">
    <location>
        <begin position="144"/>
        <end position="209"/>
    </location>
</feature>
<gene>
    <name evidence="2" type="ORF">NP493_1306g00030</name>
</gene>
<comment type="caution">
    <text evidence="2">The sequence shown here is derived from an EMBL/GenBank/DDBJ whole genome shotgun (WGS) entry which is preliminary data.</text>
</comment>